<evidence type="ECO:0000313" key="1">
    <source>
        <dbReference type="EMBL" id="MCU9594584.1"/>
    </source>
</evidence>
<comment type="caution">
    <text evidence="1">The sequence shown here is derived from an EMBL/GenBank/DDBJ whole genome shotgun (WGS) entry which is preliminary data.</text>
</comment>
<gene>
    <name evidence="1" type="ORF">OEV82_08955</name>
</gene>
<reference evidence="1 2" key="1">
    <citation type="submission" date="2022-10" db="EMBL/GenBank/DDBJ databases">
        <title>Description of Fervidibacillus gen. nov. in the family Fervidibacillaceae fam. nov. with two species, Fervidibacillus albus sp. nov., and Fervidibacillus halotolerans sp. nov., isolated from tidal flat sediments.</title>
        <authorList>
            <person name="Kwon K.K."/>
            <person name="Yang S.-H."/>
        </authorList>
    </citation>
    <scope>NUCLEOTIDE SEQUENCE [LARGE SCALE GENOMIC DNA]</scope>
    <source>
        <strain evidence="1 2">DSM 23332</strain>
    </source>
</reference>
<proteinExistence type="predicted"/>
<protein>
    <submittedName>
        <fullName evidence="1">Uncharacterized protein</fullName>
    </submittedName>
</protein>
<sequence length="47" mass="5621">MRNFGGRAEKMWMNAENCLVQKKNCFQREDERRKWLGAGEKVFSKGR</sequence>
<organism evidence="1 2">
    <name type="scientific">Pallidibacillus thermolactis</name>
    <dbReference type="NCBI Taxonomy" id="251051"/>
    <lineage>
        <taxon>Bacteria</taxon>
        <taxon>Bacillati</taxon>
        <taxon>Bacillota</taxon>
        <taxon>Bacilli</taxon>
        <taxon>Bacillales</taxon>
        <taxon>Bacillaceae</taxon>
        <taxon>Pallidibacillus</taxon>
    </lineage>
</organism>
<dbReference type="Proteomes" id="UP001208656">
    <property type="component" value="Unassembled WGS sequence"/>
</dbReference>
<accession>A0ABT2WIR2</accession>
<dbReference type="RefSeq" id="WP_263061654.1">
    <property type="nucleotide sequence ID" value="NZ_JAOUSE010000024.1"/>
</dbReference>
<name>A0ABT2WIR2_9BACI</name>
<keyword evidence="2" id="KW-1185">Reference proteome</keyword>
<dbReference type="EMBL" id="JAOUSE010000024">
    <property type="protein sequence ID" value="MCU9594584.1"/>
    <property type="molecule type" value="Genomic_DNA"/>
</dbReference>
<evidence type="ECO:0000313" key="2">
    <source>
        <dbReference type="Proteomes" id="UP001208656"/>
    </source>
</evidence>